<keyword evidence="2 6" id="KW-0812">Transmembrane</keyword>
<dbReference type="GO" id="GO:0016020">
    <property type="term" value="C:membrane"/>
    <property type="evidence" value="ECO:0007669"/>
    <property type="project" value="UniProtKB-SubCell"/>
</dbReference>
<sequence length="559" mass="61811">MSVSNIDEESTILFDSSKEQDINSDRSDSFELDNLSDQDGEARQTFIQNNERQSDVFDFDDHLIPLALTEIRRHPTNLEKEVTFFNGLTLVIGSIIGSGIFASPGPVVLHAGSVGMSLVVWLICGLLACTGALTYAELGSEIPISGGEHAYLSHAYGSLPAFLFSWTAITCLKPGGNAIIAVIFAEYLNRIIYHTAFESEESHPSPSTHNILIKIVAIICVIVISLINTYSVRLATRTQDLFTAIKLITLFVIAIIGFVVLGRGGMTTNFDGDLFAGSSHRMSDYALAFYSGLWAYDGWNTVNVIAGEMKNPSRDLPRIIMVGLPIVIIFYLLSNVAYYAVLPSSIVKQTNTIALDFGRKMFGPIGGILFALCVAASCFGAANGGVFTGSRLIYVAGREGYLPALFGKVHDKWNTPTAALIMQATLTIIMIIPGSFIGLLNFVSVAGWVFYFLTSFGLFILRWREPNLERPFRVWLITPTIFCCVAIFLVFMPFTRVPLESLFALGFILTGVPFWYVRVKCKESFTTEAFKSYLNNVNATVNSWRFRHKYSKQEVIEMT</sequence>
<feature type="transmembrane region" description="Helical" evidence="6">
    <location>
        <begin position="361"/>
        <end position="382"/>
    </location>
</feature>
<feature type="compositionally biased region" description="Basic and acidic residues" evidence="5">
    <location>
        <begin position="16"/>
        <end position="29"/>
    </location>
</feature>
<evidence type="ECO:0000256" key="2">
    <source>
        <dbReference type="ARBA" id="ARBA00022692"/>
    </source>
</evidence>
<dbReference type="InterPro" id="IPR050598">
    <property type="entry name" value="AminoAcid_Transporter"/>
</dbReference>
<feature type="transmembrane region" description="Helical" evidence="6">
    <location>
        <begin position="501"/>
        <end position="517"/>
    </location>
</feature>
<dbReference type="Proteomes" id="UP000439903">
    <property type="component" value="Unassembled WGS sequence"/>
</dbReference>
<keyword evidence="3 6" id="KW-1133">Transmembrane helix</keyword>
<evidence type="ECO:0000256" key="3">
    <source>
        <dbReference type="ARBA" id="ARBA00022989"/>
    </source>
</evidence>
<dbReference type="GO" id="GO:0015179">
    <property type="term" value="F:L-amino acid transmembrane transporter activity"/>
    <property type="evidence" value="ECO:0007669"/>
    <property type="project" value="TreeGrafter"/>
</dbReference>
<evidence type="ECO:0000313" key="7">
    <source>
        <dbReference type="EMBL" id="KAF0444529.1"/>
    </source>
</evidence>
<gene>
    <name evidence="7" type="ORF">F8M41_003377</name>
</gene>
<protein>
    <submittedName>
        <fullName evidence="7">Amino acid transporter</fullName>
    </submittedName>
</protein>
<dbReference type="Gene3D" id="1.20.1740.10">
    <property type="entry name" value="Amino acid/polyamine transporter I"/>
    <property type="match status" value="1"/>
</dbReference>
<dbReference type="FunFam" id="1.20.1740.10:FF:000042">
    <property type="entry name" value="Similar to amino acid transporter"/>
    <property type="match status" value="1"/>
</dbReference>
<evidence type="ECO:0000256" key="4">
    <source>
        <dbReference type="ARBA" id="ARBA00023136"/>
    </source>
</evidence>
<feature type="transmembrane region" description="Helical" evidence="6">
    <location>
        <begin position="82"/>
        <end position="102"/>
    </location>
</feature>
<evidence type="ECO:0000313" key="8">
    <source>
        <dbReference type="Proteomes" id="UP000439903"/>
    </source>
</evidence>
<name>A0A8H4A6L0_GIGMA</name>
<dbReference type="PANTHER" id="PTHR11785:SF512">
    <property type="entry name" value="SOBREMESA, ISOFORM B"/>
    <property type="match status" value="1"/>
</dbReference>
<feature type="region of interest" description="Disordered" evidence="5">
    <location>
        <begin position="1"/>
        <end position="34"/>
    </location>
</feature>
<dbReference type="Pfam" id="PF13520">
    <property type="entry name" value="AA_permease_2"/>
    <property type="match status" value="1"/>
</dbReference>
<organism evidence="7 8">
    <name type="scientific">Gigaspora margarita</name>
    <dbReference type="NCBI Taxonomy" id="4874"/>
    <lineage>
        <taxon>Eukaryota</taxon>
        <taxon>Fungi</taxon>
        <taxon>Fungi incertae sedis</taxon>
        <taxon>Mucoromycota</taxon>
        <taxon>Glomeromycotina</taxon>
        <taxon>Glomeromycetes</taxon>
        <taxon>Diversisporales</taxon>
        <taxon>Gigasporaceae</taxon>
        <taxon>Gigaspora</taxon>
    </lineage>
</organism>
<feature type="transmembrane region" description="Helical" evidence="6">
    <location>
        <begin position="319"/>
        <end position="341"/>
    </location>
</feature>
<evidence type="ECO:0000256" key="5">
    <source>
        <dbReference type="SAM" id="MobiDB-lite"/>
    </source>
</evidence>
<evidence type="ECO:0000256" key="1">
    <source>
        <dbReference type="ARBA" id="ARBA00004141"/>
    </source>
</evidence>
<comment type="subcellular location">
    <subcellularLocation>
        <location evidence="1">Membrane</location>
        <topology evidence="1">Multi-pass membrane protein</topology>
    </subcellularLocation>
</comment>
<keyword evidence="8" id="KW-1185">Reference proteome</keyword>
<dbReference type="OrthoDB" id="5982228at2759"/>
<feature type="compositionally biased region" description="Acidic residues" evidence="5">
    <location>
        <begin position="1"/>
        <end position="10"/>
    </location>
</feature>
<feature type="transmembrane region" description="Helical" evidence="6">
    <location>
        <begin position="475"/>
        <end position="495"/>
    </location>
</feature>
<keyword evidence="4 6" id="KW-0472">Membrane</keyword>
<feature type="transmembrane region" description="Helical" evidence="6">
    <location>
        <begin position="244"/>
        <end position="265"/>
    </location>
</feature>
<dbReference type="AlphaFoldDB" id="A0A8H4A6L0"/>
<comment type="caution">
    <text evidence="7">The sequence shown here is derived from an EMBL/GenBank/DDBJ whole genome shotgun (WGS) entry which is preliminary data.</text>
</comment>
<feature type="transmembrane region" description="Helical" evidence="6">
    <location>
        <begin position="285"/>
        <end position="307"/>
    </location>
</feature>
<feature type="transmembrane region" description="Helical" evidence="6">
    <location>
        <begin position="418"/>
        <end position="439"/>
    </location>
</feature>
<feature type="transmembrane region" description="Helical" evidence="6">
    <location>
        <begin position="445"/>
        <end position="463"/>
    </location>
</feature>
<accession>A0A8H4A6L0</accession>
<proteinExistence type="predicted"/>
<dbReference type="PANTHER" id="PTHR11785">
    <property type="entry name" value="AMINO ACID TRANSPORTER"/>
    <property type="match status" value="1"/>
</dbReference>
<dbReference type="InterPro" id="IPR002293">
    <property type="entry name" value="AA/rel_permease1"/>
</dbReference>
<feature type="transmembrane region" description="Helical" evidence="6">
    <location>
        <begin position="114"/>
        <end position="138"/>
    </location>
</feature>
<feature type="transmembrane region" description="Helical" evidence="6">
    <location>
        <begin position="211"/>
        <end position="232"/>
    </location>
</feature>
<dbReference type="EMBL" id="WTPW01001299">
    <property type="protein sequence ID" value="KAF0444529.1"/>
    <property type="molecule type" value="Genomic_DNA"/>
</dbReference>
<reference evidence="7 8" key="1">
    <citation type="journal article" date="2019" name="Environ. Microbiol.">
        <title>At the nexus of three kingdoms: the genome of the mycorrhizal fungus Gigaspora margarita provides insights into plant, endobacterial and fungal interactions.</title>
        <authorList>
            <person name="Venice F."/>
            <person name="Ghignone S."/>
            <person name="Salvioli di Fossalunga A."/>
            <person name="Amselem J."/>
            <person name="Novero M."/>
            <person name="Xianan X."/>
            <person name="Sedzielewska Toro K."/>
            <person name="Morin E."/>
            <person name="Lipzen A."/>
            <person name="Grigoriev I.V."/>
            <person name="Henrissat B."/>
            <person name="Martin F.M."/>
            <person name="Bonfante P."/>
        </authorList>
    </citation>
    <scope>NUCLEOTIDE SEQUENCE [LARGE SCALE GENOMIC DNA]</scope>
    <source>
        <strain evidence="7 8">BEG34</strain>
    </source>
</reference>
<evidence type="ECO:0000256" key="6">
    <source>
        <dbReference type="SAM" id="Phobius"/>
    </source>
</evidence>